<name>A0A2P2HWY0_9CRUS</name>
<proteinExistence type="evidence at transcript level"/>
<dbReference type="InterPro" id="IPR020904">
    <property type="entry name" value="Sc_DH/Rdtase_CS"/>
</dbReference>
<organism evidence="6">
    <name type="scientific">Hirondellea gigas</name>
    <dbReference type="NCBI Taxonomy" id="1518452"/>
    <lineage>
        <taxon>Eukaryota</taxon>
        <taxon>Metazoa</taxon>
        <taxon>Ecdysozoa</taxon>
        <taxon>Arthropoda</taxon>
        <taxon>Crustacea</taxon>
        <taxon>Multicrustacea</taxon>
        <taxon>Malacostraca</taxon>
        <taxon>Eumalacostraca</taxon>
        <taxon>Peracarida</taxon>
        <taxon>Amphipoda</taxon>
        <taxon>Amphilochidea</taxon>
        <taxon>Lysianassida</taxon>
        <taxon>Lysianassidira</taxon>
        <taxon>Lysianassoidea</taxon>
        <taxon>Lysianassidae</taxon>
        <taxon>Hirondellea</taxon>
    </lineage>
</organism>
<sequence length="288" mass="30978">MSTSRIFVVTGSNKGIGYGIVKALCKEAGNDAVVYLTARSVERGNEAVKALNKLGLKPAFHPLDVDDASSIETFANFLKKEHGGLDVLVNNAAMAFKNAATESMAVQAKETIRVNYFGLQAVCRALFPLLRSHARVVNVSSCVGHLSKVPGEQLRSTLASPDLTEQQLDDLMTGFVKAAGDGSHEALGWQNSTYSVSKVGVSALTRIQQKQLDADTTREDIVINHVHPGYVDTDMTSHKGTLTIEAGAAAPTYLALLPPNCSSPRGEYVWHDKRLVDWVNEANPAPGF</sequence>
<dbReference type="PANTHER" id="PTHR43963">
    <property type="entry name" value="CARBONYL REDUCTASE 1-RELATED"/>
    <property type="match status" value="1"/>
</dbReference>
<keyword evidence="2" id="KW-0521">NADP</keyword>
<dbReference type="EC" id="1.1.1.184" evidence="4"/>
<dbReference type="AlphaFoldDB" id="A0A2P2HWY0"/>
<evidence type="ECO:0000256" key="2">
    <source>
        <dbReference type="ARBA" id="ARBA00022857"/>
    </source>
</evidence>
<dbReference type="InterPro" id="IPR002347">
    <property type="entry name" value="SDR_fam"/>
</dbReference>
<evidence type="ECO:0000256" key="5">
    <source>
        <dbReference type="RuleBase" id="RU000363"/>
    </source>
</evidence>
<dbReference type="GO" id="GO:0004090">
    <property type="term" value="F:carbonyl reductase (NADPH) activity"/>
    <property type="evidence" value="ECO:0007669"/>
    <property type="project" value="UniProtKB-EC"/>
</dbReference>
<reference evidence="6" key="1">
    <citation type="journal article" date="2018" name="Biosci. Biotechnol. Biochem.">
        <title>Polysaccharide hydrolase of the hadal zone amphipods Hirondellea gigas.</title>
        <authorList>
            <person name="Kobayashi H."/>
            <person name="Nagahama T."/>
            <person name="Arai W."/>
            <person name="Sasagawa Y."/>
            <person name="Umeda M."/>
            <person name="Hayashi T."/>
            <person name="Nikaido I."/>
            <person name="Watanabe H."/>
            <person name="Oguri K."/>
            <person name="Kitazato H."/>
            <person name="Fujioka K."/>
            <person name="Kido Y."/>
            <person name="Takami H."/>
        </authorList>
    </citation>
    <scope>NUCLEOTIDE SEQUENCE</scope>
    <source>
        <tissue evidence="6">Whole body</tissue>
    </source>
</reference>
<evidence type="ECO:0000256" key="1">
    <source>
        <dbReference type="ARBA" id="ARBA00006484"/>
    </source>
</evidence>
<protein>
    <recommendedName>
        <fullName evidence="4">carbonyl reductase (NADPH)</fullName>
        <ecNumber evidence="4">1.1.1.184</ecNumber>
    </recommendedName>
</protein>
<dbReference type="CDD" id="cd05324">
    <property type="entry name" value="carb_red_PTCR-like_SDR_c"/>
    <property type="match status" value="1"/>
</dbReference>
<dbReference type="EMBL" id="IACF01000354">
    <property type="protein sequence ID" value="LAB66140.1"/>
    <property type="molecule type" value="mRNA"/>
</dbReference>
<accession>A0A2P2HWY0</accession>
<evidence type="ECO:0000313" key="6">
    <source>
        <dbReference type="EMBL" id="LAB66140.1"/>
    </source>
</evidence>
<dbReference type="PRINTS" id="PR00080">
    <property type="entry name" value="SDRFAMILY"/>
</dbReference>
<dbReference type="InterPro" id="IPR036291">
    <property type="entry name" value="NAD(P)-bd_dom_sf"/>
</dbReference>
<dbReference type="Pfam" id="PF00106">
    <property type="entry name" value="adh_short"/>
    <property type="match status" value="1"/>
</dbReference>
<evidence type="ECO:0000256" key="4">
    <source>
        <dbReference type="ARBA" id="ARBA00026118"/>
    </source>
</evidence>
<keyword evidence="3" id="KW-0560">Oxidoreductase</keyword>
<evidence type="ECO:0000256" key="3">
    <source>
        <dbReference type="ARBA" id="ARBA00023002"/>
    </source>
</evidence>
<comment type="similarity">
    <text evidence="1 5">Belongs to the short-chain dehydrogenases/reductases (SDR) family.</text>
</comment>
<dbReference type="PANTHER" id="PTHR43963:SF4">
    <property type="entry name" value="CARBONYL REDUCTASE (NADPH)"/>
    <property type="match status" value="1"/>
</dbReference>
<dbReference type="SUPFAM" id="SSF51735">
    <property type="entry name" value="NAD(P)-binding Rossmann-fold domains"/>
    <property type="match status" value="1"/>
</dbReference>
<dbReference type="InterPro" id="IPR045313">
    <property type="entry name" value="CBR1-like"/>
</dbReference>
<dbReference type="Gene3D" id="3.40.50.720">
    <property type="entry name" value="NAD(P)-binding Rossmann-like Domain"/>
    <property type="match status" value="1"/>
</dbReference>
<dbReference type="PROSITE" id="PS00061">
    <property type="entry name" value="ADH_SHORT"/>
    <property type="match status" value="1"/>
</dbReference>
<dbReference type="PRINTS" id="PR00081">
    <property type="entry name" value="GDHRDH"/>
</dbReference>